<evidence type="ECO:0000313" key="3">
    <source>
        <dbReference type="Proteomes" id="UP000239415"/>
    </source>
</evidence>
<keyword evidence="1" id="KW-0732">Signal</keyword>
<keyword evidence="3" id="KW-1185">Reference proteome</keyword>
<evidence type="ECO:0008006" key="4">
    <source>
        <dbReference type="Google" id="ProtNLM"/>
    </source>
</evidence>
<dbReference type="Proteomes" id="UP000239415">
    <property type="component" value="Unassembled WGS sequence"/>
</dbReference>
<reference evidence="2 3" key="1">
    <citation type="submission" date="2018-03" db="EMBL/GenBank/DDBJ databases">
        <title>Genomic Encyclopedia of Archaeal and Bacterial Type Strains, Phase II (KMG-II): from individual species to whole genera.</title>
        <authorList>
            <person name="Goeker M."/>
        </authorList>
    </citation>
    <scope>NUCLEOTIDE SEQUENCE [LARGE SCALE GENOMIC DNA]</scope>
    <source>
        <strain evidence="2 3">DSM 43146</strain>
    </source>
</reference>
<evidence type="ECO:0000256" key="1">
    <source>
        <dbReference type="SAM" id="SignalP"/>
    </source>
</evidence>
<gene>
    <name evidence="2" type="ORF">CLV67_110207</name>
</gene>
<dbReference type="AlphaFoldDB" id="A0A2T0K8Q1"/>
<feature type="chain" id="PRO_5015436975" description="Tat pathway signal sequence domain protein" evidence="1">
    <location>
        <begin position="32"/>
        <end position="223"/>
    </location>
</feature>
<sequence>MHSTPLHTRRIAVAVVTGFAAVLLTAAPALADDDTVLTSGTPAGTAVAVGDTISAGIATGSQAVFATAPGGANGMKCNTSSFSAVVNDNPAAPGAAALGSTIGLADCTVTGVIGVLGVNSVAVNNQPYATTVASDGTVAVAGTDTAQISATLVLRTLLGTVTCNFVADGNAISGVADNTDNSISFTDQKFNKSSGPAACVANGYFTAKYTPVVDSAAAPVFVN</sequence>
<feature type="signal peptide" evidence="1">
    <location>
        <begin position="1"/>
        <end position="31"/>
    </location>
</feature>
<organism evidence="2 3">
    <name type="scientific">Actinoplanes italicus</name>
    <dbReference type="NCBI Taxonomy" id="113567"/>
    <lineage>
        <taxon>Bacteria</taxon>
        <taxon>Bacillati</taxon>
        <taxon>Actinomycetota</taxon>
        <taxon>Actinomycetes</taxon>
        <taxon>Micromonosporales</taxon>
        <taxon>Micromonosporaceae</taxon>
        <taxon>Actinoplanes</taxon>
    </lineage>
</organism>
<comment type="caution">
    <text evidence="2">The sequence shown here is derived from an EMBL/GenBank/DDBJ whole genome shotgun (WGS) entry which is preliminary data.</text>
</comment>
<protein>
    <recommendedName>
        <fullName evidence="4">Tat pathway signal sequence domain protein</fullName>
    </recommendedName>
</protein>
<evidence type="ECO:0000313" key="2">
    <source>
        <dbReference type="EMBL" id="PRX19455.1"/>
    </source>
</evidence>
<dbReference type="EMBL" id="PVMZ01000010">
    <property type="protein sequence ID" value="PRX19455.1"/>
    <property type="molecule type" value="Genomic_DNA"/>
</dbReference>
<accession>A0A2T0K8Q1</accession>
<name>A0A2T0K8Q1_9ACTN</name>
<proteinExistence type="predicted"/>
<dbReference type="RefSeq" id="WP_203737091.1">
    <property type="nucleotide sequence ID" value="NZ_BOMO01000049.1"/>
</dbReference>